<organism evidence="2 3">
    <name type="scientific">Pseudolabrys taiwanensis</name>
    <dbReference type="NCBI Taxonomy" id="331696"/>
    <lineage>
        <taxon>Bacteria</taxon>
        <taxon>Pseudomonadati</taxon>
        <taxon>Pseudomonadota</taxon>
        <taxon>Alphaproteobacteria</taxon>
        <taxon>Hyphomicrobiales</taxon>
        <taxon>Xanthobacteraceae</taxon>
        <taxon>Pseudolabrys</taxon>
    </lineage>
</organism>
<dbReference type="InterPro" id="IPR032789">
    <property type="entry name" value="T2SS-T3SS_pil_N"/>
</dbReference>
<dbReference type="AlphaFoldDB" id="A0A346A0V2"/>
<protein>
    <submittedName>
        <fullName evidence="2">Pilus assembly protein CpaC</fullName>
    </submittedName>
</protein>
<dbReference type="EMBL" id="CP031417">
    <property type="protein sequence ID" value="AXK82799.1"/>
    <property type="molecule type" value="Genomic_DNA"/>
</dbReference>
<dbReference type="RefSeq" id="WP_115693178.1">
    <property type="nucleotide sequence ID" value="NZ_CP031417.1"/>
</dbReference>
<evidence type="ECO:0000259" key="1">
    <source>
        <dbReference type="Pfam" id="PF13629"/>
    </source>
</evidence>
<evidence type="ECO:0000313" key="3">
    <source>
        <dbReference type="Proteomes" id="UP000254889"/>
    </source>
</evidence>
<feature type="domain" description="Pilus formation protein N-terminal" evidence="1">
    <location>
        <begin position="27"/>
        <end position="96"/>
    </location>
</feature>
<dbReference type="Pfam" id="PF13629">
    <property type="entry name" value="T2SS-T3SS_pil_N"/>
    <property type="match status" value="1"/>
</dbReference>
<gene>
    <name evidence="2" type="ORF">DW352_21110</name>
</gene>
<accession>A0A346A0V2</accession>
<evidence type="ECO:0000313" key="2">
    <source>
        <dbReference type="EMBL" id="AXK82799.1"/>
    </source>
</evidence>
<sequence length="156" mass="16318">MSAGVWRRGGLVVALLVVAVAALPVRADTVSVNVDQARVMRLPEKVATVVIGNPLIADATLQSGGIVVLTGKGYGETNMLALDRGGKIIMDKTIQVIGPGSSDLVVVYKGVDRESYSCAPECERRITLGDSNTYFTQTLSQTGARNGQAQGSTAPK</sequence>
<dbReference type="KEGG" id="ptaw:DW352_21110"/>
<name>A0A346A0V2_9HYPH</name>
<dbReference type="OrthoDB" id="9815749at2"/>
<keyword evidence="3" id="KW-1185">Reference proteome</keyword>
<dbReference type="Proteomes" id="UP000254889">
    <property type="component" value="Chromosome"/>
</dbReference>
<reference evidence="2 3" key="1">
    <citation type="submission" date="2018-07" db="EMBL/GenBank/DDBJ databases">
        <authorList>
            <person name="Quirk P.G."/>
            <person name="Krulwich T.A."/>
        </authorList>
    </citation>
    <scope>NUCLEOTIDE SEQUENCE [LARGE SCALE GENOMIC DNA]</scope>
    <source>
        <strain evidence="2 3">CC-BB4</strain>
    </source>
</reference>
<proteinExistence type="predicted"/>